<dbReference type="Proteomes" id="UP000033854">
    <property type="component" value="Unassembled WGS sequence"/>
</dbReference>
<feature type="transmembrane region" description="Helical" evidence="1">
    <location>
        <begin position="58"/>
        <end position="76"/>
    </location>
</feature>
<evidence type="ECO:0000313" key="2">
    <source>
        <dbReference type="EMBL" id="KKS43270.1"/>
    </source>
</evidence>
<comment type="caution">
    <text evidence="2">The sequence shown here is derived from an EMBL/GenBank/DDBJ whole genome shotgun (WGS) entry which is preliminary data.</text>
</comment>
<keyword evidence="1" id="KW-1133">Transmembrane helix</keyword>
<keyword evidence="1" id="KW-0472">Membrane</keyword>
<reference evidence="2 3" key="1">
    <citation type="journal article" date="2015" name="Nature">
        <title>rRNA introns, odd ribosomes, and small enigmatic genomes across a large radiation of phyla.</title>
        <authorList>
            <person name="Brown C.T."/>
            <person name="Hug L.A."/>
            <person name="Thomas B.C."/>
            <person name="Sharon I."/>
            <person name="Castelle C.J."/>
            <person name="Singh A."/>
            <person name="Wilkins M.J."/>
            <person name="Williams K.H."/>
            <person name="Banfield J.F."/>
        </authorList>
    </citation>
    <scope>NUCLEOTIDE SEQUENCE [LARGE SCALE GENOMIC DNA]</scope>
</reference>
<evidence type="ECO:0000256" key="1">
    <source>
        <dbReference type="SAM" id="Phobius"/>
    </source>
</evidence>
<keyword evidence="1" id="KW-0812">Transmembrane</keyword>
<accession>A0A0G0Z3H1</accession>
<feature type="transmembrane region" description="Helical" evidence="1">
    <location>
        <begin position="189"/>
        <end position="208"/>
    </location>
</feature>
<sequence length="224" mass="26037">MYNSDYMDELEKSFKESMRPYWEKRLNDYPSNISKKLNRYYKYCQKIWRDDDKFKRQLFALSGGTLTIFASLGVGNSSPLTVFGFFLIGLSMVCTLISNLFSPQTLIFSEAKMEKDSIKFDEKDLDDIIGNIDPSKNSALISIAKGSLDHYKNQLSFDIKKHHKISESLEPILRSLRLDVQIISDMQKYLFLLGVLLISFGLPLSLLLKPESVEERLRYLIWFQ</sequence>
<organism evidence="2 3">
    <name type="scientific">Candidatus Collierbacteria bacterium GW2011_GWA2_42_17</name>
    <dbReference type="NCBI Taxonomy" id="1618378"/>
    <lineage>
        <taxon>Bacteria</taxon>
        <taxon>Candidatus Collieribacteriota</taxon>
    </lineage>
</organism>
<proteinExistence type="predicted"/>
<name>A0A0G0Z3H1_9BACT</name>
<dbReference type="AlphaFoldDB" id="A0A0G0Z3H1"/>
<gene>
    <name evidence="2" type="ORF">UV06_C0001G0004</name>
</gene>
<feature type="transmembrane region" description="Helical" evidence="1">
    <location>
        <begin position="82"/>
        <end position="102"/>
    </location>
</feature>
<evidence type="ECO:0000313" key="3">
    <source>
        <dbReference type="Proteomes" id="UP000033854"/>
    </source>
</evidence>
<dbReference type="EMBL" id="LCDA01000001">
    <property type="protein sequence ID" value="KKS43270.1"/>
    <property type="molecule type" value="Genomic_DNA"/>
</dbReference>
<protein>
    <submittedName>
        <fullName evidence="2">Uncharacterized protein</fullName>
    </submittedName>
</protein>